<feature type="compositionally biased region" description="Acidic residues" evidence="5">
    <location>
        <begin position="91"/>
        <end position="113"/>
    </location>
</feature>
<dbReference type="GO" id="GO:0007034">
    <property type="term" value="P:vacuolar transport"/>
    <property type="evidence" value="ECO:0007669"/>
    <property type="project" value="InterPro"/>
</dbReference>
<evidence type="ECO:0000256" key="6">
    <source>
        <dbReference type="SAM" id="Phobius"/>
    </source>
</evidence>
<dbReference type="EMBL" id="PUHQ01000015">
    <property type="protein sequence ID" value="KAG0664273.1"/>
    <property type="molecule type" value="Genomic_DNA"/>
</dbReference>
<gene>
    <name evidence="7" type="ORF">C6P46_001737</name>
</gene>
<feature type="compositionally biased region" description="Low complexity" evidence="5">
    <location>
        <begin position="199"/>
        <end position="212"/>
    </location>
</feature>
<dbReference type="AlphaFoldDB" id="A0A9P6W4B7"/>
<dbReference type="GO" id="GO:0005794">
    <property type="term" value="C:Golgi apparatus"/>
    <property type="evidence" value="ECO:0007669"/>
    <property type="project" value="TreeGrafter"/>
</dbReference>
<feature type="compositionally biased region" description="Low complexity" evidence="5">
    <location>
        <begin position="125"/>
        <end position="148"/>
    </location>
</feature>
<feature type="compositionally biased region" description="Gly residues" evidence="5">
    <location>
        <begin position="337"/>
        <end position="351"/>
    </location>
</feature>
<comment type="caution">
    <text evidence="7">The sequence shown here is derived from an EMBL/GenBank/DDBJ whole genome shotgun (WGS) entry which is preliminary data.</text>
</comment>
<comment type="subcellular location">
    <subcellularLocation>
        <location evidence="1">Membrane</location>
        <topology evidence="1">Multi-pass membrane protein</topology>
    </subcellularLocation>
</comment>
<evidence type="ECO:0000256" key="2">
    <source>
        <dbReference type="ARBA" id="ARBA00022692"/>
    </source>
</evidence>
<feature type="compositionally biased region" description="Low complexity" evidence="5">
    <location>
        <begin position="320"/>
        <end position="336"/>
    </location>
</feature>
<dbReference type="GO" id="GO:0030001">
    <property type="term" value="P:metal ion transport"/>
    <property type="evidence" value="ECO:0007669"/>
    <property type="project" value="InterPro"/>
</dbReference>
<feature type="compositionally biased region" description="Gly residues" evidence="5">
    <location>
        <begin position="245"/>
        <end position="254"/>
    </location>
</feature>
<evidence type="ECO:0008006" key="9">
    <source>
        <dbReference type="Google" id="ProtNLM"/>
    </source>
</evidence>
<organism evidence="7 8">
    <name type="scientific">Rhodotorula mucilaginosa</name>
    <name type="common">Yeast</name>
    <name type="synonym">Rhodotorula rubra</name>
    <dbReference type="NCBI Taxonomy" id="5537"/>
    <lineage>
        <taxon>Eukaryota</taxon>
        <taxon>Fungi</taxon>
        <taxon>Dikarya</taxon>
        <taxon>Basidiomycota</taxon>
        <taxon>Pucciniomycotina</taxon>
        <taxon>Microbotryomycetes</taxon>
        <taxon>Sporidiobolales</taxon>
        <taxon>Sporidiobolaceae</taxon>
        <taxon>Rhodotorula</taxon>
    </lineage>
</organism>
<feature type="compositionally biased region" description="Pro residues" evidence="5">
    <location>
        <begin position="297"/>
        <end position="319"/>
    </location>
</feature>
<name>A0A9P6W4B7_RHOMI</name>
<reference evidence="7 8" key="1">
    <citation type="submission" date="2020-11" db="EMBL/GenBank/DDBJ databases">
        <title>Kefir isolates.</title>
        <authorList>
            <person name="Marcisauskas S."/>
            <person name="Kim Y."/>
            <person name="Blasche S."/>
        </authorList>
    </citation>
    <scope>NUCLEOTIDE SEQUENCE [LARGE SCALE GENOMIC DNA]</scope>
    <source>
        <strain evidence="7 8">KR</strain>
    </source>
</reference>
<dbReference type="CDD" id="cd22212">
    <property type="entry name" value="NDFIP-like"/>
    <property type="match status" value="1"/>
</dbReference>
<dbReference type="Pfam" id="PF10176">
    <property type="entry name" value="NEDD4_Bsd2"/>
    <property type="match status" value="1"/>
</dbReference>
<dbReference type="Proteomes" id="UP000777482">
    <property type="component" value="Unassembled WGS sequence"/>
</dbReference>
<proteinExistence type="predicted"/>
<feature type="transmembrane region" description="Helical" evidence="6">
    <location>
        <begin position="590"/>
        <end position="611"/>
    </location>
</feature>
<evidence type="ECO:0000256" key="4">
    <source>
        <dbReference type="ARBA" id="ARBA00023136"/>
    </source>
</evidence>
<feature type="region of interest" description="Disordered" evidence="5">
    <location>
        <begin position="1"/>
        <end position="54"/>
    </location>
</feature>
<evidence type="ECO:0000256" key="1">
    <source>
        <dbReference type="ARBA" id="ARBA00004141"/>
    </source>
</evidence>
<keyword evidence="8" id="KW-1185">Reference proteome</keyword>
<feature type="region of interest" description="Disordered" evidence="5">
    <location>
        <begin position="75"/>
        <end position="227"/>
    </location>
</feature>
<feature type="compositionally biased region" description="Basic and acidic residues" evidence="5">
    <location>
        <begin position="81"/>
        <end position="90"/>
    </location>
</feature>
<dbReference type="GO" id="GO:0031398">
    <property type="term" value="P:positive regulation of protein ubiquitination"/>
    <property type="evidence" value="ECO:0007669"/>
    <property type="project" value="TreeGrafter"/>
</dbReference>
<dbReference type="GO" id="GO:0005783">
    <property type="term" value="C:endoplasmic reticulum"/>
    <property type="evidence" value="ECO:0007669"/>
    <property type="project" value="TreeGrafter"/>
</dbReference>
<feature type="compositionally biased region" description="Polar residues" evidence="5">
    <location>
        <begin position="1"/>
        <end position="10"/>
    </location>
</feature>
<keyword evidence="4 6" id="KW-0472">Membrane</keyword>
<dbReference type="PANTHER" id="PTHR13396">
    <property type="entry name" value="NEDD4 FAMILY INTERACTING PROTEIN 1/2"/>
    <property type="match status" value="1"/>
</dbReference>
<evidence type="ECO:0000313" key="7">
    <source>
        <dbReference type="EMBL" id="KAG0664273.1"/>
    </source>
</evidence>
<protein>
    <recommendedName>
        <fullName evidence="9">Metal homeostatis protein bsd2</fullName>
    </recommendedName>
</protein>
<feature type="region of interest" description="Disordered" evidence="5">
    <location>
        <begin position="481"/>
        <end position="515"/>
    </location>
</feature>
<dbReference type="GO" id="GO:0016020">
    <property type="term" value="C:membrane"/>
    <property type="evidence" value="ECO:0007669"/>
    <property type="project" value="UniProtKB-SubCell"/>
</dbReference>
<feature type="region of interest" description="Disordered" evidence="5">
    <location>
        <begin position="242"/>
        <end position="351"/>
    </location>
</feature>
<sequence length="636" mass="65922">MDPNSVQHASLRSRLFVAQGRRTPVRASPRLAPPRGSAASRCQPPLYTRPKWTKERAEDMTSLFRLAQSAINPALHGYSNPHHESHHLTDPDLDAFAEPDLPDDQDDSDDDDQTLDHYARGQSGGANATSSSSSSSPAAGTSSAYPPANAQEHRLPGGYDFEPQAEPIRSVAAAAPPAPRTTSSSRDGASALPISRRASLSSQRYRESSSSYATEYGAPSSASAGGEQPALAVWRGFVTRLRGSNAGGSTGGGAQQQHAGEEGHGLLFSQDDSEDPSDADWPLQRSNTAGGGGASQYPPPRDPHLPLPPRPPQFAPPPSSSSSASVPTGSTTNAAGTGAGGQRVFGGGQGNDGVFANLTAKPDNPGGLDIVGEGPDKDEVLPPYEAAQHDPSPAYWETTVIAPSGPLGPDDILVDGMPVGNVFSFVWNLLVSMSFQFVGFLLTFILHTTHAAKNGSRAGLGITLIQLGFYLKQRTDGLSSIPGDETGLNGGLGPSESEQSWSWWNGPGGGGADQPTGTLPSGLTPTATLAEGVFGSLPTQVHGALAGVLAASDGLTQSQGPGAGAGMPTLQGDGATLEEMQRMSEAANEWMAFVLVTIGSFLLIGSCLAYWRAVRWARAVRAGQGPNNDAESVVAI</sequence>
<dbReference type="PANTHER" id="PTHR13396:SF5">
    <property type="entry name" value="NEDD4 FAMILY INTERACTING PROTEIN"/>
    <property type="match status" value="1"/>
</dbReference>
<evidence type="ECO:0000256" key="5">
    <source>
        <dbReference type="SAM" id="MobiDB-lite"/>
    </source>
</evidence>
<evidence type="ECO:0000313" key="8">
    <source>
        <dbReference type="Proteomes" id="UP000777482"/>
    </source>
</evidence>
<keyword evidence="3 6" id="KW-1133">Transmembrane helix</keyword>
<dbReference type="InterPro" id="IPR019325">
    <property type="entry name" value="NEDD4/Bsd2"/>
</dbReference>
<evidence type="ECO:0000256" key="3">
    <source>
        <dbReference type="ARBA" id="ARBA00022989"/>
    </source>
</evidence>
<dbReference type="GO" id="GO:0006511">
    <property type="term" value="P:ubiquitin-dependent protein catabolic process"/>
    <property type="evidence" value="ECO:0007669"/>
    <property type="project" value="TreeGrafter"/>
</dbReference>
<accession>A0A9P6W4B7</accession>
<keyword evidence="2 6" id="KW-0812">Transmembrane</keyword>
<dbReference type="GO" id="GO:0048471">
    <property type="term" value="C:perinuclear region of cytoplasm"/>
    <property type="evidence" value="ECO:0007669"/>
    <property type="project" value="TreeGrafter"/>
</dbReference>
<dbReference type="OrthoDB" id="10003116at2759"/>